<name>A0A1Y1XXK3_9FUNG</name>
<accession>A0A1Y1XXK3</accession>
<dbReference type="EMBL" id="MCFE01000400">
    <property type="protein sequence ID" value="ORX90084.1"/>
    <property type="molecule type" value="Genomic_DNA"/>
</dbReference>
<proteinExistence type="predicted"/>
<keyword evidence="2" id="KW-1185">Reference proteome</keyword>
<dbReference type="AlphaFoldDB" id="A0A1Y1XXK3"/>
<organism evidence="1 2">
    <name type="scientific">Basidiobolus meristosporus CBS 931.73</name>
    <dbReference type="NCBI Taxonomy" id="1314790"/>
    <lineage>
        <taxon>Eukaryota</taxon>
        <taxon>Fungi</taxon>
        <taxon>Fungi incertae sedis</taxon>
        <taxon>Zoopagomycota</taxon>
        <taxon>Entomophthoromycotina</taxon>
        <taxon>Basidiobolomycetes</taxon>
        <taxon>Basidiobolales</taxon>
        <taxon>Basidiobolaceae</taxon>
        <taxon>Basidiobolus</taxon>
    </lineage>
</organism>
<protein>
    <submittedName>
        <fullName evidence="1">Uncharacterized protein</fullName>
    </submittedName>
</protein>
<reference evidence="1 2" key="1">
    <citation type="submission" date="2016-07" db="EMBL/GenBank/DDBJ databases">
        <title>Pervasive Adenine N6-methylation of Active Genes in Fungi.</title>
        <authorList>
            <consortium name="DOE Joint Genome Institute"/>
            <person name="Mondo S.J."/>
            <person name="Dannebaum R.O."/>
            <person name="Kuo R.C."/>
            <person name="Labutti K."/>
            <person name="Haridas S."/>
            <person name="Kuo A."/>
            <person name="Salamov A."/>
            <person name="Ahrendt S.R."/>
            <person name="Lipzen A."/>
            <person name="Sullivan W."/>
            <person name="Andreopoulos W.B."/>
            <person name="Clum A."/>
            <person name="Lindquist E."/>
            <person name="Daum C."/>
            <person name="Ramamoorthy G.K."/>
            <person name="Gryganskyi A."/>
            <person name="Culley D."/>
            <person name="Magnuson J.K."/>
            <person name="James T.Y."/>
            <person name="O'Malley M.A."/>
            <person name="Stajich J.E."/>
            <person name="Spatafora J.W."/>
            <person name="Visel A."/>
            <person name="Grigoriev I.V."/>
        </authorList>
    </citation>
    <scope>NUCLEOTIDE SEQUENCE [LARGE SCALE GENOMIC DNA]</scope>
    <source>
        <strain evidence="1 2">CBS 931.73</strain>
    </source>
</reference>
<evidence type="ECO:0000313" key="1">
    <source>
        <dbReference type="EMBL" id="ORX90084.1"/>
    </source>
</evidence>
<gene>
    <name evidence="1" type="ORF">K493DRAFT_318208</name>
</gene>
<dbReference type="Proteomes" id="UP000193498">
    <property type="component" value="Unassembled WGS sequence"/>
</dbReference>
<comment type="caution">
    <text evidence="1">The sequence shown here is derived from an EMBL/GenBank/DDBJ whole genome shotgun (WGS) entry which is preliminary data.</text>
</comment>
<sequence>MTSHIVLDATDLKCAIGDMLDWIEDEDEEFDMEVKEAGKDSCELVTARKAKGTLHLKASEIDPSCSDDKLQYVFLTQVVVQSVKFTVWRRSRLV</sequence>
<evidence type="ECO:0000313" key="2">
    <source>
        <dbReference type="Proteomes" id="UP000193498"/>
    </source>
</evidence>
<dbReference type="InParanoid" id="A0A1Y1XXK3"/>